<keyword evidence="3" id="KW-1185">Reference proteome</keyword>
<feature type="region of interest" description="Disordered" evidence="1">
    <location>
        <begin position="113"/>
        <end position="137"/>
    </location>
</feature>
<protein>
    <submittedName>
        <fullName evidence="2">Uncharacterized protein</fullName>
    </submittedName>
</protein>
<proteinExistence type="predicted"/>
<sequence>MTQCWQHTPDHRPNFSTILERIIYCTQDPDVINTDLPVESCPALEDEGSTIMRPTSCNGMTPLLGNPSLPVMLDTQTMEHKLGDFPEEIRVENLVSWNLRAPTLQCVGEPLDSSWVQSNPNSTSETKPQMPHKLKNKSKNLWNPTYGSWVMESTC</sequence>
<evidence type="ECO:0000313" key="2">
    <source>
        <dbReference type="EMBL" id="CAI9580562.1"/>
    </source>
</evidence>
<evidence type="ECO:0000313" key="3">
    <source>
        <dbReference type="Proteomes" id="UP001162483"/>
    </source>
</evidence>
<organism evidence="2 3">
    <name type="scientific">Staurois parvus</name>
    <dbReference type="NCBI Taxonomy" id="386267"/>
    <lineage>
        <taxon>Eukaryota</taxon>
        <taxon>Metazoa</taxon>
        <taxon>Chordata</taxon>
        <taxon>Craniata</taxon>
        <taxon>Vertebrata</taxon>
        <taxon>Euteleostomi</taxon>
        <taxon>Amphibia</taxon>
        <taxon>Batrachia</taxon>
        <taxon>Anura</taxon>
        <taxon>Neobatrachia</taxon>
        <taxon>Ranoidea</taxon>
        <taxon>Ranidae</taxon>
        <taxon>Staurois</taxon>
    </lineage>
</organism>
<name>A0ABN9E9W2_9NEOB</name>
<reference evidence="2" key="1">
    <citation type="submission" date="2023-05" db="EMBL/GenBank/DDBJ databases">
        <authorList>
            <person name="Stuckert A."/>
        </authorList>
    </citation>
    <scope>NUCLEOTIDE SEQUENCE</scope>
</reference>
<dbReference type="Proteomes" id="UP001162483">
    <property type="component" value="Unassembled WGS sequence"/>
</dbReference>
<accession>A0ABN9E9W2</accession>
<feature type="compositionally biased region" description="Polar residues" evidence="1">
    <location>
        <begin position="114"/>
        <end position="127"/>
    </location>
</feature>
<comment type="caution">
    <text evidence="2">The sequence shown here is derived from an EMBL/GenBank/DDBJ whole genome shotgun (WGS) entry which is preliminary data.</text>
</comment>
<dbReference type="EMBL" id="CATNWA010015198">
    <property type="protein sequence ID" value="CAI9580562.1"/>
    <property type="molecule type" value="Genomic_DNA"/>
</dbReference>
<evidence type="ECO:0000256" key="1">
    <source>
        <dbReference type="SAM" id="MobiDB-lite"/>
    </source>
</evidence>
<gene>
    <name evidence="2" type="ORF">SPARVUS_LOCUS9313043</name>
</gene>